<feature type="compositionally biased region" description="Basic and acidic residues" evidence="1">
    <location>
        <begin position="235"/>
        <end position="244"/>
    </location>
</feature>
<evidence type="ECO:0000313" key="2">
    <source>
        <dbReference type="EMBL" id="PFH34790.1"/>
    </source>
</evidence>
<dbReference type="AlphaFoldDB" id="A0A2A9MH93"/>
<dbReference type="PROSITE" id="PS51257">
    <property type="entry name" value="PROKAR_LIPOPROTEIN"/>
    <property type="match status" value="1"/>
</dbReference>
<feature type="region of interest" description="Disordered" evidence="1">
    <location>
        <begin position="312"/>
        <end position="334"/>
    </location>
</feature>
<evidence type="ECO:0000313" key="3">
    <source>
        <dbReference type="Proteomes" id="UP000224006"/>
    </source>
</evidence>
<dbReference type="Proteomes" id="UP000224006">
    <property type="component" value="Chromosome VI"/>
</dbReference>
<gene>
    <name evidence="2" type="ORF">BESB_068230</name>
</gene>
<feature type="compositionally biased region" description="Low complexity" evidence="1">
    <location>
        <begin position="185"/>
        <end position="195"/>
    </location>
</feature>
<organism evidence="2 3">
    <name type="scientific">Besnoitia besnoiti</name>
    <name type="common">Apicomplexan protozoan</name>
    <dbReference type="NCBI Taxonomy" id="94643"/>
    <lineage>
        <taxon>Eukaryota</taxon>
        <taxon>Sar</taxon>
        <taxon>Alveolata</taxon>
        <taxon>Apicomplexa</taxon>
        <taxon>Conoidasida</taxon>
        <taxon>Coccidia</taxon>
        <taxon>Eucoccidiorida</taxon>
        <taxon>Eimeriorina</taxon>
        <taxon>Sarcocystidae</taxon>
        <taxon>Besnoitia</taxon>
    </lineage>
</organism>
<proteinExistence type="predicted"/>
<sequence>MRDSQRITHSCRYPCSPYYLYAVAACEPDGQSYDAEATQGEPDVADSHHRHATVLASEGPASGSQAQTIDVDTDGKIETEEQAYELMGKLIRMRKDNRARILYLSAAEAKGLLRAMETYVAGKDEKLKIIEGKQLELKLLGGKTLRLNKRMKTLSEMFPSLAALVDFRRYDWLRKSSNEEHDSESPGGSTETSSATEEDQAATVEATEKCIGHLLRNIKNDTASLARRRKLIATKESKAAEIHHTQGSAPPTSSGRAMSKMQLQTHATRIARAECDARKLEHRIQSRRYRLHKLREKMKLLKASAYQTHLAAGHTGTEPDRSAPLETKTTAPPLPKHLRHLEDVQRQDVASSDTERRMREPGFDGNIWRVVEENRTHCLASKELVHLTRPNELTQEDAHARTQKGGAGRARAGRLPTAILPNALAGKVVHVSPEPPSSAIWITPQTLVVPGSVPQHMASFVPSAAPFGARALIANARSLQSGTPAKLLILLRM</sequence>
<dbReference type="VEuPathDB" id="ToxoDB:BESB_068230"/>
<dbReference type="EMBL" id="NWUJ01000006">
    <property type="protein sequence ID" value="PFH34790.1"/>
    <property type="molecule type" value="Genomic_DNA"/>
</dbReference>
<comment type="caution">
    <text evidence="2">The sequence shown here is derived from an EMBL/GenBank/DDBJ whole genome shotgun (WGS) entry which is preliminary data.</text>
</comment>
<reference evidence="2 3" key="1">
    <citation type="submission" date="2017-09" db="EMBL/GenBank/DDBJ databases">
        <title>Genome sequencing of Besnoitia besnoiti strain Bb-Ger1.</title>
        <authorList>
            <person name="Schares G."/>
            <person name="Venepally P."/>
            <person name="Lorenzi H.A."/>
        </authorList>
    </citation>
    <scope>NUCLEOTIDE SEQUENCE [LARGE SCALE GENOMIC DNA]</scope>
    <source>
        <strain evidence="2 3">Bb-Ger1</strain>
    </source>
</reference>
<accession>A0A2A9MH93</accession>
<dbReference type="KEGG" id="bbes:BESB_068230"/>
<dbReference type="RefSeq" id="XP_029218799.1">
    <property type="nucleotide sequence ID" value="XM_029365216.1"/>
</dbReference>
<keyword evidence="3" id="KW-1185">Reference proteome</keyword>
<feature type="region of interest" description="Disordered" evidence="1">
    <location>
        <begin position="235"/>
        <end position="256"/>
    </location>
</feature>
<feature type="region of interest" description="Disordered" evidence="1">
    <location>
        <begin position="177"/>
        <end position="203"/>
    </location>
</feature>
<evidence type="ECO:0008006" key="4">
    <source>
        <dbReference type="Google" id="ProtNLM"/>
    </source>
</evidence>
<evidence type="ECO:0000256" key="1">
    <source>
        <dbReference type="SAM" id="MobiDB-lite"/>
    </source>
</evidence>
<dbReference type="GeneID" id="40311749"/>
<feature type="compositionally biased region" description="Polar residues" evidence="1">
    <location>
        <begin position="245"/>
        <end position="256"/>
    </location>
</feature>
<name>A0A2A9MH93_BESBE</name>
<protein>
    <recommendedName>
        <fullName evidence="4">EF-hand domain-containing protein</fullName>
    </recommendedName>
</protein>